<keyword evidence="2" id="KW-1185">Reference proteome</keyword>
<proteinExistence type="predicted"/>
<dbReference type="HOGENOM" id="CLU_1999095_0_0_11"/>
<reference evidence="1 2" key="1">
    <citation type="submission" date="2012-02" db="EMBL/GenBank/DDBJ databases">
        <title>Complete genome sequence of Actinoplanes missouriensis 431 (= NBRC 102363).</title>
        <authorList>
            <person name="Ohnishi Y."/>
            <person name="Ishikawa J."/>
            <person name="Sekine M."/>
            <person name="Hosoyama A."/>
            <person name="Harada T."/>
            <person name="Narita H."/>
            <person name="Hata T."/>
            <person name="Konno Y."/>
            <person name="Tutikane K."/>
            <person name="Fujita N."/>
            <person name="Horinouchi S."/>
            <person name="Hayakawa M."/>
        </authorList>
    </citation>
    <scope>NUCLEOTIDE SEQUENCE [LARGE SCALE GENOMIC DNA]</scope>
    <source>
        <strain evidence="2">ATCC 14538 / DSM 43046 / CBS 188.64 / JCM 3121 / NBRC 102363 / NCIMB 12654 / NRRL B-3342 / UNCC 431</strain>
    </source>
</reference>
<gene>
    <name evidence="1" type="ordered locus">AMIS_43870</name>
</gene>
<evidence type="ECO:0008006" key="3">
    <source>
        <dbReference type="Google" id="ProtNLM"/>
    </source>
</evidence>
<accession>I0H9C0</accession>
<dbReference type="EMBL" id="AP012319">
    <property type="protein sequence ID" value="BAL89607.1"/>
    <property type="molecule type" value="Genomic_DNA"/>
</dbReference>
<dbReference type="eggNOG" id="ENOG503377X">
    <property type="taxonomic scope" value="Bacteria"/>
</dbReference>
<dbReference type="STRING" id="512565.AMIS_43870"/>
<dbReference type="PATRIC" id="fig|512565.3.peg.4373"/>
<dbReference type="AlphaFoldDB" id="I0H9C0"/>
<dbReference type="Gene3D" id="3.10.450.50">
    <property type="match status" value="1"/>
</dbReference>
<dbReference type="InterPro" id="IPR032710">
    <property type="entry name" value="NTF2-like_dom_sf"/>
</dbReference>
<dbReference type="SUPFAM" id="SSF54427">
    <property type="entry name" value="NTF2-like"/>
    <property type="match status" value="1"/>
</dbReference>
<dbReference type="Proteomes" id="UP000007882">
    <property type="component" value="Chromosome"/>
</dbReference>
<name>I0H9C0_ACTM4</name>
<organism evidence="1 2">
    <name type="scientific">Actinoplanes missouriensis (strain ATCC 14538 / DSM 43046 / CBS 188.64 / JCM 3121 / NBRC 102363 / NCIMB 12654 / NRRL B-3342 / UNCC 431)</name>
    <dbReference type="NCBI Taxonomy" id="512565"/>
    <lineage>
        <taxon>Bacteria</taxon>
        <taxon>Bacillati</taxon>
        <taxon>Actinomycetota</taxon>
        <taxon>Actinomycetes</taxon>
        <taxon>Micromonosporales</taxon>
        <taxon>Micromonosporaceae</taxon>
        <taxon>Actinoplanes</taxon>
    </lineage>
</organism>
<evidence type="ECO:0000313" key="1">
    <source>
        <dbReference type="EMBL" id="BAL89607.1"/>
    </source>
</evidence>
<dbReference type="KEGG" id="ams:AMIS_43870"/>
<protein>
    <recommendedName>
        <fullName evidence="3">SnoaL-like domain-containing protein</fullName>
    </recommendedName>
</protein>
<sequence>MHNAYEKDVMLETLINAWHDAVNSRDLAAATATVTDPVEVSGPRGVHTITAREFADWIIRSGIRLRPLAAHPVDDVTMVVEQEATWPDHADADAAATPSTPVATLFRIRDGRLATIRRFDSLHEALGAAGGESPQPGS</sequence>
<dbReference type="RefSeq" id="WP_014444501.1">
    <property type="nucleotide sequence ID" value="NC_017093.1"/>
</dbReference>
<dbReference type="OrthoDB" id="3576198at2"/>
<evidence type="ECO:0000313" key="2">
    <source>
        <dbReference type="Proteomes" id="UP000007882"/>
    </source>
</evidence>